<dbReference type="AlphaFoldDB" id="S3C7A5"/>
<dbReference type="VEuPathDB" id="FungiDB:F503_04264"/>
<dbReference type="HOGENOM" id="CLU_546403_0_0_1"/>
<evidence type="ECO:0000313" key="2">
    <source>
        <dbReference type="EMBL" id="EPE08677.1"/>
    </source>
</evidence>
<feature type="compositionally biased region" description="Low complexity" evidence="1">
    <location>
        <begin position="173"/>
        <end position="199"/>
    </location>
</feature>
<evidence type="ECO:0000313" key="3">
    <source>
        <dbReference type="Proteomes" id="UP000016923"/>
    </source>
</evidence>
<feature type="region of interest" description="Disordered" evidence="1">
    <location>
        <begin position="334"/>
        <end position="360"/>
    </location>
</feature>
<feature type="region of interest" description="Disordered" evidence="1">
    <location>
        <begin position="136"/>
        <end position="206"/>
    </location>
</feature>
<feature type="region of interest" description="Disordered" evidence="1">
    <location>
        <begin position="72"/>
        <end position="92"/>
    </location>
</feature>
<organism evidence="2 3">
    <name type="scientific">Ophiostoma piceae (strain UAMH 11346)</name>
    <name type="common">Sap stain fungus</name>
    <dbReference type="NCBI Taxonomy" id="1262450"/>
    <lineage>
        <taxon>Eukaryota</taxon>
        <taxon>Fungi</taxon>
        <taxon>Dikarya</taxon>
        <taxon>Ascomycota</taxon>
        <taxon>Pezizomycotina</taxon>
        <taxon>Sordariomycetes</taxon>
        <taxon>Sordariomycetidae</taxon>
        <taxon>Ophiostomatales</taxon>
        <taxon>Ophiostomataceae</taxon>
        <taxon>Ophiostoma</taxon>
    </lineage>
</organism>
<name>S3C7A5_OPHP1</name>
<proteinExistence type="predicted"/>
<reference evidence="2 3" key="1">
    <citation type="journal article" date="2013" name="BMC Genomics">
        <title>The genome and transcriptome of the pine saprophyte Ophiostoma piceae, and a comparison with the bark beetle-associated pine pathogen Grosmannia clavigera.</title>
        <authorList>
            <person name="Haridas S."/>
            <person name="Wang Y."/>
            <person name="Lim L."/>
            <person name="Massoumi Alamouti S."/>
            <person name="Jackman S."/>
            <person name="Docking R."/>
            <person name="Robertson G."/>
            <person name="Birol I."/>
            <person name="Bohlmann J."/>
            <person name="Breuil C."/>
        </authorList>
    </citation>
    <scope>NUCLEOTIDE SEQUENCE [LARGE SCALE GENOMIC DNA]</scope>
    <source>
        <strain evidence="2 3">UAMH 11346</strain>
    </source>
</reference>
<protein>
    <submittedName>
        <fullName evidence="2">Uncharacterized protein</fullName>
    </submittedName>
</protein>
<evidence type="ECO:0000256" key="1">
    <source>
        <dbReference type="SAM" id="MobiDB-lite"/>
    </source>
</evidence>
<keyword evidence="3" id="KW-1185">Reference proteome</keyword>
<sequence length="499" mass="54289">MTSITTATWLSAPLSERAAYTSLAPPPPHISRETIVIFPHELEADEAISETASPNNMTQTLLEHQKAWESLGGAAGSAAPRPSSSRATHQSLAAAQNVSYPGRGQQIAVQYQTFQPQPQPQPQQSLQRRPVPFRQYPKTELSRPVHSNRVSAPPAPRPVHNANTVPSVLAVGQPRQQQQQHQQQQQQQHQAHSLQTQPQPNQYRHSLHPQTLMPFYQHQQIQQQYSRHGSESGYVDWTSAASRLSVASTNTAASRLSTFSDSTAASTAASTTSSSEHLPVPCSGLEYDESPLARLQSHLPPASATTAVPGNLPGLGGGELRVSLPTNRASMVVTPTHDPSLCPQPLRVPRRPVSMGATKPHRPELRISTQVFEPTAIKVETVQAARMATPRTGIDPSSAYSYRSDDYEDYMSPVLAAERRQWGNSSNGSSALGSEFDTDLSEMLRAELELKLGLMSMGPIHSALESGGKLSADVAANPVSTTVWQQWREYLGEGVEDDE</sequence>
<dbReference type="EMBL" id="KE148148">
    <property type="protein sequence ID" value="EPE08677.1"/>
    <property type="molecule type" value="Genomic_DNA"/>
</dbReference>
<accession>S3C7A5</accession>
<dbReference type="Proteomes" id="UP000016923">
    <property type="component" value="Unassembled WGS sequence"/>
</dbReference>
<gene>
    <name evidence="2" type="ORF">F503_04264</name>
</gene>
<feature type="compositionally biased region" description="Low complexity" evidence="1">
    <location>
        <begin position="76"/>
        <end position="87"/>
    </location>
</feature>